<sequence>SSFRASAALHSGAAAAGRSGGARRRSAGESPGGQYRAVPGVLPARASSGQPPRLGHAHRVRAHRAQWHPV</sequence>
<reference evidence="2" key="1">
    <citation type="journal article" date="2019" name="Sci. Rep.">
        <title>Draft genome of Tanacetum cinerariifolium, the natural source of mosquito coil.</title>
        <authorList>
            <person name="Yamashiro T."/>
            <person name="Shiraishi A."/>
            <person name="Satake H."/>
            <person name="Nakayama K."/>
        </authorList>
    </citation>
    <scope>NUCLEOTIDE SEQUENCE</scope>
</reference>
<feature type="non-terminal residue" evidence="2">
    <location>
        <position position="1"/>
    </location>
</feature>
<organism evidence="2">
    <name type="scientific">Tanacetum cinerariifolium</name>
    <name type="common">Dalmatian daisy</name>
    <name type="synonym">Chrysanthemum cinerariifolium</name>
    <dbReference type="NCBI Taxonomy" id="118510"/>
    <lineage>
        <taxon>Eukaryota</taxon>
        <taxon>Viridiplantae</taxon>
        <taxon>Streptophyta</taxon>
        <taxon>Embryophyta</taxon>
        <taxon>Tracheophyta</taxon>
        <taxon>Spermatophyta</taxon>
        <taxon>Magnoliopsida</taxon>
        <taxon>eudicotyledons</taxon>
        <taxon>Gunneridae</taxon>
        <taxon>Pentapetalae</taxon>
        <taxon>asterids</taxon>
        <taxon>campanulids</taxon>
        <taxon>Asterales</taxon>
        <taxon>Asteraceae</taxon>
        <taxon>Asteroideae</taxon>
        <taxon>Anthemideae</taxon>
        <taxon>Anthemidinae</taxon>
        <taxon>Tanacetum</taxon>
    </lineage>
</organism>
<dbReference type="AlphaFoldDB" id="A0A699XM91"/>
<proteinExistence type="predicted"/>
<feature type="compositionally biased region" description="Low complexity" evidence="1">
    <location>
        <begin position="1"/>
        <end position="17"/>
    </location>
</feature>
<evidence type="ECO:0000313" key="2">
    <source>
        <dbReference type="EMBL" id="GFD61142.1"/>
    </source>
</evidence>
<name>A0A699XM91_TANCI</name>
<dbReference type="EMBL" id="BKCJ011887315">
    <property type="protein sequence ID" value="GFD61142.1"/>
    <property type="molecule type" value="Genomic_DNA"/>
</dbReference>
<protein>
    <submittedName>
        <fullName evidence="2">Uncharacterized protein</fullName>
    </submittedName>
</protein>
<comment type="caution">
    <text evidence="2">The sequence shown here is derived from an EMBL/GenBank/DDBJ whole genome shotgun (WGS) entry which is preliminary data.</text>
</comment>
<accession>A0A699XM91</accession>
<evidence type="ECO:0000256" key="1">
    <source>
        <dbReference type="SAM" id="MobiDB-lite"/>
    </source>
</evidence>
<gene>
    <name evidence="2" type="ORF">Tci_933111</name>
</gene>
<feature type="region of interest" description="Disordered" evidence="1">
    <location>
        <begin position="1"/>
        <end position="70"/>
    </location>
</feature>
<feature type="compositionally biased region" description="Basic residues" evidence="1">
    <location>
        <begin position="55"/>
        <end position="70"/>
    </location>
</feature>